<feature type="non-terminal residue" evidence="3">
    <location>
        <position position="197"/>
    </location>
</feature>
<comment type="caution">
    <text evidence="3">The sequence shown here is derived from an EMBL/GenBank/DDBJ whole genome shotgun (WGS) entry which is preliminary data.</text>
</comment>
<evidence type="ECO:0000313" key="4">
    <source>
        <dbReference type="Proteomes" id="UP000092124"/>
    </source>
</evidence>
<dbReference type="AlphaFoldDB" id="A0A1A6GWF0"/>
<reference evidence="3 4" key="1">
    <citation type="submission" date="2016-06" db="EMBL/GenBank/DDBJ databases">
        <title>The Draft Genome Sequence and Annotation of the Desert Woodrat Neotoma lepida.</title>
        <authorList>
            <person name="Campbell M."/>
            <person name="Oakeson K.F."/>
            <person name="Yandell M."/>
            <person name="Halpert J.R."/>
            <person name="Dearing D."/>
        </authorList>
    </citation>
    <scope>NUCLEOTIDE SEQUENCE [LARGE SCALE GENOMIC DNA]</scope>
    <source>
        <strain evidence="3">417</strain>
        <tissue evidence="3">Liver</tissue>
    </source>
</reference>
<dbReference type="SUPFAM" id="SSF54452">
    <property type="entry name" value="MHC antigen-recognition domain"/>
    <property type="match status" value="1"/>
</dbReference>
<protein>
    <submittedName>
        <fullName evidence="3">Uncharacterized protein</fullName>
    </submittedName>
</protein>
<keyword evidence="1" id="KW-0325">Glycoprotein</keyword>
<organism evidence="3 4">
    <name type="scientific">Neotoma lepida</name>
    <name type="common">Desert woodrat</name>
    <dbReference type="NCBI Taxonomy" id="56216"/>
    <lineage>
        <taxon>Eukaryota</taxon>
        <taxon>Metazoa</taxon>
        <taxon>Chordata</taxon>
        <taxon>Craniata</taxon>
        <taxon>Vertebrata</taxon>
        <taxon>Euteleostomi</taxon>
        <taxon>Mammalia</taxon>
        <taxon>Eutheria</taxon>
        <taxon>Euarchontoglires</taxon>
        <taxon>Glires</taxon>
        <taxon>Rodentia</taxon>
        <taxon>Myomorpha</taxon>
        <taxon>Muroidea</taxon>
        <taxon>Cricetidae</taxon>
        <taxon>Neotominae</taxon>
        <taxon>Neotoma</taxon>
    </lineage>
</organism>
<proteinExistence type="predicted"/>
<keyword evidence="4" id="KW-1185">Reference proteome</keyword>
<dbReference type="InterPro" id="IPR037055">
    <property type="entry name" value="MHC_I-like_Ag-recog_sf"/>
</dbReference>
<accession>A0A1A6GWF0</accession>
<feature type="region of interest" description="Disordered" evidence="2">
    <location>
        <begin position="22"/>
        <end position="53"/>
    </location>
</feature>
<dbReference type="Proteomes" id="UP000092124">
    <property type="component" value="Unassembled WGS sequence"/>
</dbReference>
<dbReference type="EMBL" id="LZPO01066311">
    <property type="protein sequence ID" value="OBS70491.1"/>
    <property type="molecule type" value="Genomic_DNA"/>
</dbReference>
<gene>
    <name evidence="3" type="ORF">A6R68_00970</name>
</gene>
<evidence type="ECO:0000256" key="1">
    <source>
        <dbReference type="ARBA" id="ARBA00023180"/>
    </source>
</evidence>
<feature type="compositionally biased region" description="Basic and acidic residues" evidence="2">
    <location>
        <begin position="24"/>
        <end position="43"/>
    </location>
</feature>
<evidence type="ECO:0000256" key="2">
    <source>
        <dbReference type="SAM" id="MobiDB-lite"/>
    </source>
</evidence>
<dbReference type="Gene3D" id="3.30.500.10">
    <property type="entry name" value="MHC class I-like antigen recognition-like"/>
    <property type="match status" value="1"/>
</dbReference>
<dbReference type="InterPro" id="IPR011162">
    <property type="entry name" value="MHC_I/II-like_Ag-recog"/>
</dbReference>
<evidence type="ECO:0000313" key="3">
    <source>
        <dbReference type="EMBL" id="OBS70491.1"/>
    </source>
</evidence>
<dbReference type="OrthoDB" id="9836934at2759"/>
<sequence>MPTATQVVRWVRRSVTEISVLRKGGPEPHDPEEAPEEIQEKMGTRNRHGWSTGRTEFTGQAETVSEPLLHIPNLTACFLHRRCFSLLQLHCWQLRVWTMLAPSPRPTEQRDFYFLQQNQQLPCQWCSGEQMECHKVVTLKDGVDLLKAKATMCCWHEVDGHFNGSWDFDLNGHKMLHVDSNTRKWTEVDPGSSSMKE</sequence>
<name>A0A1A6GWF0_NEOLE</name>